<evidence type="ECO:0000313" key="3">
    <source>
        <dbReference type="EMBL" id="SAL86258.1"/>
    </source>
</evidence>
<organism evidence="3 4">
    <name type="scientific">Caballeronia choica</name>
    <dbReference type="NCBI Taxonomy" id="326476"/>
    <lineage>
        <taxon>Bacteria</taxon>
        <taxon>Pseudomonadati</taxon>
        <taxon>Pseudomonadota</taxon>
        <taxon>Betaproteobacteria</taxon>
        <taxon>Burkholderiales</taxon>
        <taxon>Burkholderiaceae</taxon>
        <taxon>Caballeronia</taxon>
    </lineage>
</organism>
<proteinExistence type="inferred from homology"/>
<name>A0A158KYN6_9BURK</name>
<keyword evidence="4" id="KW-1185">Reference proteome</keyword>
<dbReference type="Proteomes" id="UP000054770">
    <property type="component" value="Unassembled WGS sequence"/>
</dbReference>
<dbReference type="PANTHER" id="PTHR46268">
    <property type="entry name" value="STRESS RESPONSE PROTEIN NHAX"/>
    <property type="match status" value="1"/>
</dbReference>
<evidence type="ECO:0000256" key="1">
    <source>
        <dbReference type="ARBA" id="ARBA00008791"/>
    </source>
</evidence>
<dbReference type="EMBL" id="FCON02000220">
    <property type="protein sequence ID" value="SAL86258.1"/>
    <property type="molecule type" value="Genomic_DNA"/>
</dbReference>
<accession>A0A158KYN6</accession>
<dbReference type="InterPro" id="IPR006016">
    <property type="entry name" value="UspA"/>
</dbReference>
<evidence type="ECO:0000313" key="4">
    <source>
        <dbReference type="Proteomes" id="UP000054770"/>
    </source>
</evidence>
<feature type="domain" description="UspA" evidence="2">
    <location>
        <begin position="40"/>
        <end position="184"/>
    </location>
</feature>
<dbReference type="SUPFAM" id="SSF52402">
    <property type="entry name" value="Adenine nucleotide alpha hydrolases-like"/>
    <property type="match status" value="1"/>
</dbReference>
<comment type="caution">
    <text evidence="3">The sequence shown here is derived from an EMBL/GenBank/DDBJ whole genome shotgun (WGS) entry which is preliminary data.</text>
</comment>
<gene>
    <name evidence="3" type="ORF">AWB68_07967</name>
</gene>
<dbReference type="PRINTS" id="PR01438">
    <property type="entry name" value="UNVRSLSTRESS"/>
</dbReference>
<sequence length="203" mass="22095">MFVKLTILKEIALMQVCPAQAAGFRKDVKTNRPRRTEKRMFKHLLVPTDGSALSDAAIQMAVTLVRESGAKVTGLHVIPEFHVLAYGAEAIADTEDQFIQAARQHADDYLLAVTKAATEAGVECDTFTRNRAHPYEAIISVAAQRNCDLIVMASHGRGGMRALLLGSETQKVLTHCQIPVLIVREPTQTGAGRVVESSAPFTE</sequence>
<dbReference type="Pfam" id="PF00582">
    <property type="entry name" value="Usp"/>
    <property type="match status" value="1"/>
</dbReference>
<dbReference type="InterPro" id="IPR014729">
    <property type="entry name" value="Rossmann-like_a/b/a_fold"/>
</dbReference>
<dbReference type="InterPro" id="IPR006015">
    <property type="entry name" value="Universal_stress_UspA"/>
</dbReference>
<dbReference type="PANTHER" id="PTHR46268:SF6">
    <property type="entry name" value="UNIVERSAL STRESS PROTEIN UP12"/>
    <property type="match status" value="1"/>
</dbReference>
<evidence type="ECO:0000259" key="2">
    <source>
        <dbReference type="Pfam" id="PF00582"/>
    </source>
</evidence>
<dbReference type="Gene3D" id="3.40.50.620">
    <property type="entry name" value="HUPs"/>
    <property type="match status" value="1"/>
</dbReference>
<dbReference type="AlphaFoldDB" id="A0A158KYN6"/>
<dbReference type="CDD" id="cd00293">
    <property type="entry name" value="USP-like"/>
    <property type="match status" value="1"/>
</dbReference>
<reference evidence="3" key="1">
    <citation type="submission" date="2016-01" db="EMBL/GenBank/DDBJ databases">
        <authorList>
            <person name="Peeters C."/>
        </authorList>
    </citation>
    <scope>NUCLEOTIDE SEQUENCE [LARGE SCALE GENOMIC DNA]</scope>
    <source>
        <strain evidence="3">LMG 22940</strain>
    </source>
</reference>
<protein>
    <submittedName>
        <fullName evidence="3">UspA domain-containing protein</fullName>
    </submittedName>
</protein>
<comment type="similarity">
    <text evidence="1">Belongs to the universal stress protein A family.</text>
</comment>